<name>A0A1M4YVG3_9BACT</name>
<sequence>MFDTFLINRFDFLTTQKKFVNLSPVHKKYSEQIYQKETTYTMNKNKPAIIGMGNALVDVINILENDTILDDFGLPRGSMTLVDAELSRKIYEATQSNKRQITTGGSAANTIHTLAKLGTKCGYIGKIGEDELGTSFKEEFEQHRITTFLFPSEKETGRVMALVSPDSERTMATYLGAAADMQPDELSAEIFQGFTILYIEGYLVQDHALIESAVDLARSEGLKVAIDLSSFNVVEQNLDFLKKLIAEKVDIVFANEEEARAFTGKQPEEALTEIAALCELAVVKTGKEGSLIQRGSEKCNVGIIRATAIDTTGAGDNYAAGFFYGMAKGLPLEKCGQIAALVSGKVVEVMGAKIPESKWDEILKTVKELEA</sequence>
<dbReference type="Pfam" id="PF00294">
    <property type="entry name" value="PfkB"/>
    <property type="match status" value="1"/>
</dbReference>
<evidence type="ECO:0000313" key="5">
    <source>
        <dbReference type="EMBL" id="SHF09336.1"/>
    </source>
</evidence>
<dbReference type="Gene3D" id="3.40.1190.20">
    <property type="match status" value="1"/>
</dbReference>
<dbReference type="Proteomes" id="UP000184164">
    <property type="component" value="Unassembled WGS sequence"/>
</dbReference>
<evidence type="ECO:0000256" key="1">
    <source>
        <dbReference type="ARBA" id="ARBA00010688"/>
    </source>
</evidence>
<proteinExistence type="inferred from homology"/>
<dbReference type="CDD" id="cd01168">
    <property type="entry name" value="adenosine_kinase"/>
    <property type="match status" value="1"/>
</dbReference>
<gene>
    <name evidence="5" type="ORF">SAMN05444274_103466</name>
</gene>
<reference evidence="5 6" key="1">
    <citation type="submission" date="2016-11" db="EMBL/GenBank/DDBJ databases">
        <authorList>
            <person name="Jaros S."/>
            <person name="Januszkiewicz K."/>
            <person name="Wedrychowicz H."/>
        </authorList>
    </citation>
    <scope>NUCLEOTIDE SEQUENCE [LARGE SCALE GENOMIC DNA]</scope>
    <source>
        <strain evidence="5 6">DSM 26910</strain>
    </source>
</reference>
<dbReference type="PANTHER" id="PTHR43320:SF3">
    <property type="entry name" value="CARBOHYDRATE KINASE PFKB DOMAIN-CONTAINING PROTEIN"/>
    <property type="match status" value="1"/>
</dbReference>
<dbReference type="Gene3D" id="3.30.1110.10">
    <property type="match status" value="1"/>
</dbReference>
<keyword evidence="6" id="KW-1185">Reference proteome</keyword>
<dbReference type="InterPro" id="IPR011611">
    <property type="entry name" value="PfkB_dom"/>
</dbReference>
<keyword evidence="2" id="KW-0808">Transferase</keyword>
<evidence type="ECO:0000259" key="4">
    <source>
        <dbReference type="Pfam" id="PF00294"/>
    </source>
</evidence>
<evidence type="ECO:0000256" key="3">
    <source>
        <dbReference type="ARBA" id="ARBA00022777"/>
    </source>
</evidence>
<dbReference type="GO" id="GO:0016301">
    <property type="term" value="F:kinase activity"/>
    <property type="evidence" value="ECO:0007669"/>
    <property type="project" value="UniProtKB-KW"/>
</dbReference>
<dbReference type="EMBL" id="FQUM01000003">
    <property type="protein sequence ID" value="SHF09336.1"/>
    <property type="molecule type" value="Genomic_DNA"/>
</dbReference>
<feature type="domain" description="Carbohydrate kinase PfkB" evidence="4">
    <location>
        <begin position="94"/>
        <end position="356"/>
    </location>
</feature>
<dbReference type="AlphaFoldDB" id="A0A1M4YVG3"/>
<dbReference type="STRING" id="1484053.SAMN05444274_103466"/>
<comment type="similarity">
    <text evidence="1">Belongs to the carbohydrate kinase PfkB family.</text>
</comment>
<dbReference type="PANTHER" id="PTHR43320">
    <property type="entry name" value="SUGAR KINASE"/>
    <property type="match status" value="1"/>
</dbReference>
<accession>A0A1M4YVG3</accession>
<dbReference type="SUPFAM" id="SSF53613">
    <property type="entry name" value="Ribokinase-like"/>
    <property type="match status" value="1"/>
</dbReference>
<evidence type="ECO:0000256" key="2">
    <source>
        <dbReference type="ARBA" id="ARBA00022679"/>
    </source>
</evidence>
<organism evidence="5 6">
    <name type="scientific">Mariniphaga anaerophila</name>
    <dbReference type="NCBI Taxonomy" id="1484053"/>
    <lineage>
        <taxon>Bacteria</taxon>
        <taxon>Pseudomonadati</taxon>
        <taxon>Bacteroidota</taxon>
        <taxon>Bacteroidia</taxon>
        <taxon>Marinilabiliales</taxon>
        <taxon>Prolixibacteraceae</taxon>
        <taxon>Mariniphaga</taxon>
    </lineage>
</organism>
<dbReference type="InterPro" id="IPR052700">
    <property type="entry name" value="Carb_kinase_PfkB-like"/>
</dbReference>
<keyword evidence="3 5" id="KW-0418">Kinase</keyword>
<dbReference type="InterPro" id="IPR029056">
    <property type="entry name" value="Ribokinase-like"/>
</dbReference>
<evidence type="ECO:0000313" key="6">
    <source>
        <dbReference type="Proteomes" id="UP000184164"/>
    </source>
</evidence>
<protein>
    <submittedName>
        <fullName evidence="5">Sugar or nucleoside kinase, ribokinase family</fullName>
    </submittedName>
</protein>